<dbReference type="PROSITE" id="PS50104">
    <property type="entry name" value="TIR"/>
    <property type="match status" value="1"/>
</dbReference>
<sequence>MAGVFINYRTGDGDQLAAAVDEALRAKLGDDMVFRDHRTIRKGADYRVELQQNLERCSVLLVLIGSNWLTLTDSSGHRRIDAPDDWVRREIASMLTWRRRVIPILLNDARLPGPNELPHEIAELPNHQAMYLRTKHVHQDLPLIVSEVREEVPAAGGHDEEHGRAEGIVLKKPKRNAITFGSGNATYNEGR</sequence>
<name>A0ABV6X828_9ACTN</name>
<dbReference type="EMBL" id="JBHEZY010000012">
    <property type="protein sequence ID" value="MFC1434137.1"/>
    <property type="molecule type" value="Genomic_DNA"/>
</dbReference>
<dbReference type="Gene3D" id="3.40.50.10140">
    <property type="entry name" value="Toll/interleukin-1 receptor homology (TIR) domain"/>
    <property type="match status" value="1"/>
</dbReference>
<organism evidence="2 3">
    <name type="scientific">Streptacidiphilus alkalitolerans</name>
    <dbReference type="NCBI Taxonomy" id="3342712"/>
    <lineage>
        <taxon>Bacteria</taxon>
        <taxon>Bacillati</taxon>
        <taxon>Actinomycetota</taxon>
        <taxon>Actinomycetes</taxon>
        <taxon>Kitasatosporales</taxon>
        <taxon>Streptomycetaceae</taxon>
        <taxon>Streptacidiphilus</taxon>
    </lineage>
</organism>
<dbReference type="Pfam" id="PF13676">
    <property type="entry name" value="TIR_2"/>
    <property type="match status" value="1"/>
</dbReference>
<evidence type="ECO:0000259" key="1">
    <source>
        <dbReference type="PROSITE" id="PS50104"/>
    </source>
</evidence>
<reference evidence="2 3" key="1">
    <citation type="submission" date="2024-09" db="EMBL/GenBank/DDBJ databases">
        <authorList>
            <person name="Lee S.D."/>
        </authorList>
    </citation>
    <scope>NUCLEOTIDE SEQUENCE [LARGE SCALE GENOMIC DNA]</scope>
    <source>
        <strain evidence="2 3">N1-3</strain>
    </source>
</reference>
<proteinExistence type="predicted"/>
<accession>A0ABV6X828</accession>
<dbReference type="InterPro" id="IPR035897">
    <property type="entry name" value="Toll_tir_struct_dom_sf"/>
</dbReference>
<protein>
    <submittedName>
        <fullName evidence="2">TIR domain-containing protein</fullName>
    </submittedName>
</protein>
<dbReference type="SUPFAM" id="SSF52200">
    <property type="entry name" value="Toll/Interleukin receptor TIR domain"/>
    <property type="match status" value="1"/>
</dbReference>
<evidence type="ECO:0000313" key="3">
    <source>
        <dbReference type="Proteomes" id="UP001592530"/>
    </source>
</evidence>
<dbReference type="InterPro" id="IPR000157">
    <property type="entry name" value="TIR_dom"/>
</dbReference>
<comment type="caution">
    <text evidence="2">The sequence shown here is derived from an EMBL/GenBank/DDBJ whole genome shotgun (WGS) entry which is preliminary data.</text>
</comment>
<evidence type="ECO:0000313" key="2">
    <source>
        <dbReference type="EMBL" id="MFC1434137.1"/>
    </source>
</evidence>
<gene>
    <name evidence="2" type="ORF">ACEZDB_26155</name>
</gene>
<feature type="domain" description="TIR" evidence="1">
    <location>
        <begin position="1"/>
        <end position="152"/>
    </location>
</feature>
<dbReference type="RefSeq" id="WP_380556475.1">
    <property type="nucleotide sequence ID" value="NZ_JBHEZY010000012.1"/>
</dbReference>
<dbReference type="Proteomes" id="UP001592530">
    <property type="component" value="Unassembled WGS sequence"/>
</dbReference>